<reference evidence="3" key="1">
    <citation type="submission" date="2023-07" db="EMBL/GenBank/DDBJ databases">
        <authorList>
            <consortium name="AG Swart"/>
            <person name="Singh M."/>
            <person name="Singh A."/>
            <person name="Seah K."/>
            <person name="Emmerich C."/>
        </authorList>
    </citation>
    <scope>NUCLEOTIDE SEQUENCE</scope>
    <source>
        <strain evidence="3">DP1</strain>
    </source>
</reference>
<dbReference type="Proteomes" id="UP001295684">
    <property type="component" value="Unassembled WGS sequence"/>
</dbReference>
<feature type="compositionally biased region" description="Basic residues" evidence="2">
    <location>
        <begin position="271"/>
        <end position="280"/>
    </location>
</feature>
<feature type="compositionally biased region" description="Polar residues" evidence="2">
    <location>
        <begin position="29"/>
        <end position="40"/>
    </location>
</feature>
<dbReference type="AlphaFoldDB" id="A0AAD1UNJ2"/>
<proteinExistence type="predicted"/>
<feature type="compositionally biased region" description="Polar residues" evidence="2">
    <location>
        <begin position="238"/>
        <end position="268"/>
    </location>
</feature>
<evidence type="ECO:0000313" key="4">
    <source>
        <dbReference type="Proteomes" id="UP001295684"/>
    </source>
</evidence>
<keyword evidence="1" id="KW-0175">Coiled coil</keyword>
<evidence type="ECO:0000313" key="3">
    <source>
        <dbReference type="EMBL" id="CAI2370653.1"/>
    </source>
</evidence>
<feature type="compositionally biased region" description="Basic residues" evidence="2">
    <location>
        <begin position="124"/>
        <end position="136"/>
    </location>
</feature>
<evidence type="ECO:0000256" key="1">
    <source>
        <dbReference type="SAM" id="Coils"/>
    </source>
</evidence>
<dbReference type="EMBL" id="CAMPGE010011851">
    <property type="protein sequence ID" value="CAI2370653.1"/>
    <property type="molecule type" value="Genomic_DNA"/>
</dbReference>
<gene>
    <name evidence="3" type="ORF">ECRASSUSDP1_LOCUS11970</name>
</gene>
<keyword evidence="4" id="KW-1185">Reference proteome</keyword>
<feature type="region of interest" description="Disordered" evidence="2">
    <location>
        <begin position="110"/>
        <end position="136"/>
    </location>
</feature>
<feature type="region of interest" description="Disordered" evidence="2">
    <location>
        <begin position="69"/>
        <end position="88"/>
    </location>
</feature>
<accession>A0AAD1UNJ2</accession>
<organism evidence="3 4">
    <name type="scientific">Euplotes crassus</name>
    <dbReference type="NCBI Taxonomy" id="5936"/>
    <lineage>
        <taxon>Eukaryota</taxon>
        <taxon>Sar</taxon>
        <taxon>Alveolata</taxon>
        <taxon>Ciliophora</taxon>
        <taxon>Intramacronucleata</taxon>
        <taxon>Spirotrichea</taxon>
        <taxon>Hypotrichia</taxon>
        <taxon>Euplotida</taxon>
        <taxon>Euplotidae</taxon>
        <taxon>Moneuplotes</taxon>
    </lineage>
</organism>
<feature type="region of interest" description="Disordered" evidence="2">
    <location>
        <begin position="28"/>
        <end position="56"/>
    </location>
</feature>
<feature type="region of interest" description="Disordered" evidence="2">
    <location>
        <begin position="238"/>
        <end position="286"/>
    </location>
</feature>
<feature type="coiled-coil region" evidence="1">
    <location>
        <begin position="142"/>
        <end position="225"/>
    </location>
</feature>
<evidence type="ECO:0000256" key="2">
    <source>
        <dbReference type="SAM" id="MobiDB-lite"/>
    </source>
</evidence>
<protein>
    <submittedName>
        <fullName evidence="3">Uncharacterized protein</fullName>
    </submittedName>
</protein>
<name>A0AAD1UNJ2_EUPCR</name>
<comment type="caution">
    <text evidence="3">The sequence shown here is derived from an EMBL/GenBank/DDBJ whole genome shotgun (WGS) entry which is preliminary data.</text>
</comment>
<sequence length="414" mass="48340">MDFNVGPFDLEDETPNAMQYMYHQEYASKRNSSNDGTLSNELLDDENQSSFRTENSRLSFDEIDQEFSRAAEDFEKPPADLNFDPKRMIEGRYGENEVKVIQSENYEYKENDPASLTSQTIKSTKSRKSRSRSNKRIKQLSNVDIEDQIKKRKEKLTRIKQNVKYAPKASTNHEIRLNDPERRHKKLANRNKALKEENLKLHKQNKLLNCENKKLLDEIRIMKTEMNRILSSKAPTCRNNEYSTLTGGHPSVRSSSLTKNKASGSTTVKNNNHKKSKPKNKPKDSVQITKNDFEQILDSLTSFQNRLKIPNELMENNEALQVENSILRQALEIYEDQIPKMYKEHLNNLLGDLKPNFTPREIKMISMSNYWRDKTNHLIKKYTKVIKAFRSAFTKETQNNLDTLTQIKSLQNLR</sequence>